<feature type="compositionally biased region" description="Polar residues" evidence="1">
    <location>
        <begin position="11"/>
        <end position="28"/>
    </location>
</feature>
<dbReference type="AlphaFoldDB" id="A0A0A9EF88"/>
<reference evidence="2" key="2">
    <citation type="journal article" date="2015" name="Data Brief">
        <title>Shoot transcriptome of the giant reed, Arundo donax.</title>
        <authorList>
            <person name="Barrero R.A."/>
            <person name="Guerrero F.D."/>
            <person name="Moolhuijzen P."/>
            <person name="Goolsby J.A."/>
            <person name="Tidwell J."/>
            <person name="Bellgard S.E."/>
            <person name="Bellgard M.I."/>
        </authorList>
    </citation>
    <scope>NUCLEOTIDE SEQUENCE</scope>
    <source>
        <tissue evidence="2">Shoot tissue taken approximately 20 cm above the soil surface</tissue>
    </source>
</reference>
<sequence>MGAPHRPLLSDFQSNPTRGSSASPSRRNLSCEAAIIHNRNIYLRTSNKV</sequence>
<accession>A0A0A9EF88</accession>
<feature type="region of interest" description="Disordered" evidence="1">
    <location>
        <begin position="1"/>
        <end position="28"/>
    </location>
</feature>
<proteinExistence type="predicted"/>
<reference evidence="2" key="1">
    <citation type="submission" date="2014-09" db="EMBL/GenBank/DDBJ databases">
        <authorList>
            <person name="Magalhaes I.L.F."/>
            <person name="Oliveira U."/>
            <person name="Santos F.R."/>
            <person name="Vidigal T.H.D.A."/>
            <person name="Brescovit A.D."/>
            <person name="Santos A.J."/>
        </authorList>
    </citation>
    <scope>NUCLEOTIDE SEQUENCE</scope>
    <source>
        <tissue evidence="2">Shoot tissue taken approximately 20 cm above the soil surface</tissue>
    </source>
</reference>
<name>A0A0A9EF88_ARUDO</name>
<organism evidence="2">
    <name type="scientific">Arundo donax</name>
    <name type="common">Giant reed</name>
    <name type="synonym">Donax arundinaceus</name>
    <dbReference type="NCBI Taxonomy" id="35708"/>
    <lineage>
        <taxon>Eukaryota</taxon>
        <taxon>Viridiplantae</taxon>
        <taxon>Streptophyta</taxon>
        <taxon>Embryophyta</taxon>
        <taxon>Tracheophyta</taxon>
        <taxon>Spermatophyta</taxon>
        <taxon>Magnoliopsida</taxon>
        <taxon>Liliopsida</taxon>
        <taxon>Poales</taxon>
        <taxon>Poaceae</taxon>
        <taxon>PACMAD clade</taxon>
        <taxon>Arundinoideae</taxon>
        <taxon>Arundineae</taxon>
        <taxon>Arundo</taxon>
    </lineage>
</organism>
<evidence type="ECO:0000313" key="2">
    <source>
        <dbReference type="EMBL" id="JAD94692.1"/>
    </source>
</evidence>
<evidence type="ECO:0000256" key="1">
    <source>
        <dbReference type="SAM" id="MobiDB-lite"/>
    </source>
</evidence>
<dbReference type="EMBL" id="GBRH01203203">
    <property type="protein sequence ID" value="JAD94692.1"/>
    <property type="molecule type" value="Transcribed_RNA"/>
</dbReference>
<protein>
    <submittedName>
        <fullName evidence="2">Uncharacterized protein</fullName>
    </submittedName>
</protein>